<protein>
    <submittedName>
        <fullName evidence="2">Uncharacterized protein</fullName>
    </submittedName>
</protein>
<sequence length="30" mass="3265">MQIIPRICGSSEPRHQTSGPRSKSCPSPLN</sequence>
<feature type="region of interest" description="Disordered" evidence="1">
    <location>
        <begin position="1"/>
        <end position="30"/>
    </location>
</feature>
<dbReference type="AlphaFoldDB" id="A0A0A9AAZ6"/>
<organism evidence="2">
    <name type="scientific">Arundo donax</name>
    <name type="common">Giant reed</name>
    <name type="synonym">Donax arundinaceus</name>
    <dbReference type="NCBI Taxonomy" id="35708"/>
    <lineage>
        <taxon>Eukaryota</taxon>
        <taxon>Viridiplantae</taxon>
        <taxon>Streptophyta</taxon>
        <taxon>Embryophyta</taxon>
        <taxon>Tracheophyta</taxon>
        <taxon>Spermatophyta</taxon>
        <taxon>Magnoliopsida</taxon>
        <taxon>Liliopsida</taxon>
        <taxon>Poales</taxon>
        <taxon>Poaceae</taxon>
        <taxon>PACMAD clade</taxon>
        <taxon>Arundinoideae</taxon>
        <taxon>Arundineae</taxon>
        <taxon>Arundo</taxon>
    </lineage>
</organism>
<evidence type="ECO:0000313" key="2">
    <source>
        <dbReference type="EMBL" id="JAD46135.1"/>
    </source>
</evidence>
<dbReference type="EMBL" id="GBRH01251760">
    <property type="protein sequence ID" value="JAD46135.1"/>
    <property type="molecule type" value="Transcribed_RNA"/>
</dbReference>
<reference evidence="2" key="2">
    <citation type="journal article" date="2015" name="Data Brief">
        <title>Shoot transcriptome of the giant reed, Arundo donax.</title>
        <authorList>
            <person name="Barrero R.A."/>
            <person name="Guerrero F.D."/>
            <person name="Moolhuijzen P."/>
            <person name="Goolsby J.A."/>
            <person name="Tidwell J."/>
            <person name="Bellgard S.E."/>
            <person name="Bellgard M.I."/>
        </authorList>
    </citation>
    <scope>NUCLEOTIDE SEQUENCE</scope>
    <source>
        <tissue evidence="2">Shoot tissue taken approximately 20 cm above the soil surface</tissue>
    </source>
</reference>
<reference evidence="2" key="1">
    <citation type="submission" date="2014-09" db="EMBL/GenBank/DDBJ databases">
        <authorList>
            <person name="Magalhaes I.L.F."/>
            <person name="Oliveira U."/>
            <person name="Santos F.R."/>
            <person name="Vidigal T.H.D.A."/>
            <person name="Brescovit A.D."/>
            <person name="Santos A.J."/>
        </authorList>
    </citation>
    <scope>NUCLEOTIDE SEQUENCE</scope>
    <source>
        <tissue evidence="2">Shoot tissue taken approximately 20 cm above the soil surface</tissue>
    </source>
</reference>
<feature type="compositionally biased region" description="Polar residues" evidence="1">
    <location>
        <begin position="16"/>
        <end position="30"/>
    </location>
</feature>
<accession>A0A0A9AAZ6</accession>
<evidence type="ECO:0000256" key="1">
    <source>
        <dbReference type="SAM" id="MobiDB-lite"/>
    </source>
</evidence>
<name>A0A0A9AAZ6_ARUDO</name>
<proteinExistence type="predicted"/>